<organism evidence="2 3">
    <name type="scientific">Chlorobium phaeovibrioides</name>
    <dbReference type="NCBI Taxonomy" id="1094"/>
    <lineage>
        <taxon>Bacteria</taxon>
        <taxon>Pseudomonadati</taxon>
        <taxon>Chlorobiota</taxon>
        <taxon>Chlorobiia</taxon>
        <taxon>Chlorobiales</taxon>
        <taxon>Chlorobiaceae</taxon>
        <taxon>Chlorobium/Pelodictyon group</taxon>
        <taxon>Chlorobium</taxon>
    </lineage>
</organism>
<dbReference type="EMBL" id="VMRG01000002">
    <property type="protein sequence ID" value="KAA6230671.1"/>
    <property type="molecule type" value="Genomic_DNA"/>
</dbReference>
<dbReference type="GO" id="GO:0016787">
    <property type="term" value="F:hydrolase activity"/>
    <property type="evidence" value="ECO:0007669"/>
    <property type="project" value="UniProtKB-KW"/>
</dbReference>
<dbReference type="SMART" id="SM00849">
    <property type="entry name" value="Lactamase_B"/>
    <property type="match status" value="1"/>
</dbReference>
<name>A0A5M8I5Y1_CHLPH</name>
<evidence type="ECO:0000259" key="1">
    <source>
        <dbReference type="SMART" id="SM00849"/>
    </source>
</evidence>
<dbReference type="AlphaFoldDB" id="A0A5M8I5Y1"/>
<dbReference type="Proteomes" id="UP000327458">
    <property type="component" value="Unassembled WGS sequence"/>
</dbReference>
<sequence>MKFTPLASGSTGNLYTLEDDQTRIIIECGLPYKMVQRLLPHPPSHYAACLITHSHADHSMSATEMQRRGIPIHCSKATAEAVGLRAGWIEAGSERIGTLQVKVYEARHDVPTLIFLIRSTLDGETLLFATDTSYLPYKYNGVTIWACECNYSKALLQEGDALADRLYATHMEQQTFLDALSATDLSQCREIHLLHISKDRGDPSAFERDAEAQTGIPCYAAPTTTNPNHHVH</sequence>
<dbReference type="RefSeq" id="WP_151419772.1">
    <property type="nucleotide sequence ID" value="NZ_VMRG01000002.1"/>
</dbReference>
<gene>
    <name evidence="2" type="ORF">FP507_10555</name>
</gene>
<dbReference type="PANTHER" id="PTHR47619">
    <property type="entry name" value="METALLO-HYDROLASE YYCJ-RELATED"/>
    <property type="match status" value="1"/>
</dbReference>
<feature type="domain" description="Metallo-beta-lactamase" evidence="1">
    <location>
        <begin position="11"/>
        <end position="170"/>
    </location>
</feature>
<protein>
    <submittedName>
        <fullName evidence="2">MBL fold metallo-hydrolase</fullName>
    </submittedName>
</protein>
<dbReference type="SUPFAM" id="SSF56281">
    <property type="entry name" value="Metallo-hydrolase/oxidoreductase"/>
    <property type="match status" value="1"/>
</dbReference>
<dbReference type="InterPro" id="IPR001279">
    <property type="entry name" value="Metallo-B-lactamas"/>
</dbReference>
<comment type="caution">
    <text evidence="2">The sequence shown here is derived from an EMBL/GenBank/DDBJ whole genome shotgun (WGS) entry which is preliminary data.</text>
</comment>
<dbReference type="PANTHER" id="PTHR47619:SF1">
    <property type="entry name" value="EXODEOXYRIBONUCLEASE WALJ"/>
    <property type="match status" value="1"/>
</dbReference>
<dbReference type="InterPro" id="IPR036866">
    <property type="entry name" value="RibonucZ/Hydroxyglut_hydro"/>
</dbReference>
<evidence type="ECO:0000313" key="3">
    <source>
        <dbReference type="Proteomes" id="UP000327458"/>
    </source>
</evidence>
<proteinExistence type="predicted"/>
<dbReference type="Gene3D" id="3.60.15.10">
    <property type="entry name" value="Ribonuclease Z/Hydroxyacylglutathione hydrolase-like"/>
    <property type="match status" value="1"/>
</dbReference>
<evidence type="ECO:0000313" key="2">
    <source>
        <dbReference type="EMBL" id="KAA6230671.1"/>
    </source>
</evidence>
<dbReference type="Pfam" id="PF12706">
    <property type="entry name" value="Lactamase_B_2"/>
    <property type="match status" value="1"/>
</dbReference>
<reference evidence="2 3" key="1">
    <citation type="submission" date="2019-07" db="EMBL/GenBank/DDBJ databases">
        <title>Draft genome Sequence of Chlorobium phaeovibrioides sp. strain PhvTcv-s14, from the Phylum Chlorobi.</title>
        <authorList>
            <person name="Babenko V."/>
            <person name="Boldyreva D."/>
            <person name="Kanygina A."/>
            <person name="Selezneva O."/>
            <person name="Akopiyan T."/>
            <person name="Lunina O."/>
        </authorList>
    </citation>
    <scope>NUCLEOTIDE SEQUENCE [LARGE SCALE GENOMIC DNA]</scope>
    <source>
        <strain evidence="2 3">GrTcv12</strain>
    </source>
</reference>
<keyword evidence="2" id="KW-0378">Hydrolase</keyword>
<dbReference type="InterPro" id="IPR052533">
    <property type="entry name" value="WalJ/YycJ-like"/>
</dbReference>
<accession>A0A5M8I5Y1</accession>